<dbReference type="OrthoDB" id="1819951at2"/>
<reference evidence="3" key="3">
    <citation type="submission" date="2024-03" db="EMBL/GenBank/DDBJ databases">
        <title>The Genome Sequence of Enterococcus sp. DIV0242b.</title>
        <authorList>
            <consortium name="The Broad Institute Genomics Platform"/>
            <consortium name="The Broad Institute Microbial Omics Core"/>
            <consortium name="The Broad Institute Genomic Center for Infectious Diseases"/>
            <person name="Earl A."/>
            <person name="Manson A."/>
            <person name="Gilmore M."/>
            <person name="Schwartman J."/>
            <person name="Shea T."/>
            <person name="Abouelleil A."/>
            <person name="Cao P."/>
            <person name="Chapman S."/>
            <person name="Cusick C."/>
            <person name="Young S."/>
            <person name="Neafsey D."/>
            <person name="Nusbaum C."/>
            <person name="Birren B."/>
        </authorList>
    </citation>
    <scope>NUCLEOTIDE SEQUENCE</scope>
    <source>
        <strain evidence="3">9E7_DIV0242</strain>
    </source>
</reference>
<organism evidence="2">
    <name type="scientific">Candidatus Enterococcus clewellii</name>
    <dbReference type="NCBI Taxonomy" id="1834193"/>
    <lineage>
        <taxon>Bacteria</taxon>
        <taxon>Bacillati</taxon>
        <taxon>Bacillota</taxon>
        <taxon>Bacilli</taxon>
        <taxon>Lactobacillales</taxon>
        <taxon>Enterococcaceae</taxon>
        <taxon>Enterococcus</taxon>
    </lineage>
</organism>
<evidence type="ECO:0008006" key="5">
    <source>
        <dbReference type="Google" id="ProtNLM"/>
    </source>
</evidence>
<dbReference type="EMBL" id="CP147247">
    <property type="protein sequence ID" value="WYJ91001.1"/>
    <property type="molecule type" value="Genomic_DNA"/>
</dbReference>
<reference evidence="3" key="2">
    <citation type="submission" date="2017-05" db="EMBL/GenBank/DDBJ databases">
        <authorList>
            <consortium name="The Broad Institute Genomics Platform"/>
            <consortium name="The Broad Institute Genomic Center for Infectious Diseases"/>
            <person name="Earl A."/>
            <person name="Manson A."/>
            <person name="Schwartman J."/>
            <person name="Gilmore M."/>
            <person name="Abouelleil A."/>
            <person name="Cao P."/>
            <person name="Chapman S."/>
            <person name="Cusick C."/>
            <person name="Shea T."/>
            <person name="Young S."/>
            <person name="Neafsey D."/>
            <person name="Nusbaum C."/>
            <person name="Birren B."/>
        </authorList>
    </citation>
    <scope>NUCLEOTIDE SEQUENCE</scope>
    <source>
        <strain evidence="3">9E7_DIV0242</strain>
    </source>
</reference>
<name>A0A242K897_9ENTE</name>
<accession>A0A242K897</accession>
<dbReference type="EMBL" id="NGMM01000002">
    <property type="protein sequence ID" value="OTP17394.1"/>
    <property type="molecule type" value="Genomic_DNA"/>
</dbReference>
<dbReference type="Pfam" id="PF12389">
    <property type="entry name" value="Peptidase_M73"/>
    <property type="match status" value="1"/>
</dbReference>
<keyword evidence="1" id="KW-0732">Signal</keyword>
<dbReference type="AlphaFoldDB" id="A0A242K897"/>
<dbReference type="InterPro" id="IPR023833">
    <property type="entry name" value="Signal_pept_SipW-depend-type"/>
</dbReference>
<protein>
    <recommendedName>
        <fullName evidence="5">Alternate signal-mediated exported protein</fullName>
    </recommendedName>
</protein>
<gene>
    <name evidence="2" type="ORF">A5888_001532</name>
    <name evidence="3" type="ORF">A5888_002769</name>
</gene>
<feature type="signal peptide" evidence="1">
    <location>
        <begin position="1"/>
        <end position="29"/>
    </location>
</feature>
<keyword evidence="4" id="KW-1185">Reference proteome</keyword>
<evidence type="ECO:0000256" key="1">
    <source>
        <dbReference type="SAM" id="SignalP"/>
    </source>
</evidence>
<dbReference type="Proteomes" id="UP000195141">
    <property type="component" value="Chromosome"/>
</dbReference>
<evidence type="ECO:0000313" key="2">
    <source>
        <dbReference type="EMBL" id="OTP17394.1"/>
    </source>
</evidence>
<feature type="chain" id="PRO_5044064321" description="Alternate signal-mediated exported protein" evidence="1">
    <location>
        <begin position="30"/>
        <end position="336"/>
    </location>
</feature>
<sequence length="336" mass="36421">MKNLRKNKKFVTGASAALTVLMLAAGTFAWYSAQHSVENKFKTDGMPDGSVKVWEIFDEEGGKEAKPGEKIQKDVGVTNLGDNPVFVRASFEEMVHKYDADGLNLAVEKSTTIKADTDLEANGGSFLPVPVIDTTSWSDPATFGFTVDASVPAGVTVKMKELTTSSTSNSYEVIAYSTQNGQVGGEWKIDSDAKTISVTDMTYNYYKRTSTEATFNWTVDTLTATAPGQFQLDEKINLHYHTANVDNTAPTANKWYFNAADGWFYYIGLVDSGNVTPLLLNAVEIDGSAGNNYMYMDYTLTVKAEALQGYQEALSDWSGVTGALKTALEAVAPAAP</sequence>
<proteinExistence type="predicted"/>
<dbReference type="InterPro" id="IPR022121">
    <property type="entry name" value="Peptidase_M73_camelysin"/>
</dbReference>
<dbReference type="RefSeq" id="WP_086348613.1">
    <property type="nucleotide sequence ID" value="NZ_CP147247.1"/>
</dbReference>
<evidence type="ECO:0000313" key="4">
    <source>
        <dbReference type="Proteomes" id="UP000195141"/>
    </source>
</evidence>
<reference evidence="2" key="1">
    <citation type="submission" date="2017-05" db="EMBL/GenBank/DDBJ databases">
        <title>The Genome Sequence of Enterococcus sp. 9E7_DIV0242.</title>
        <authorList>
            <consortium name="The Broad Institute Genomics Platform"/>
            <consortium name="The Broad Institute Genomic Center for Infectious Diseases"/>
            <person name="Earl A."/>
            <person name="Manson A."/>
            <person name="Schwartman J."/>
            <person name="Gilmore M."/>
            <person name="Abouelleil A."/>
            <person name="Cao P."/>
            <person name="Chapman S."/>
            <person name="Cusick C."/>
            <person name="Shea T."/>
            <person name="Young S."/>
            <person name="Neafsey D."/>
            <person name="Nusbaum C."/>
            <person name="Birren B."/>
        </authorList>
    </citation>
    <scope>NUCLEOTIDE SEQUENCE [LARGE SCALE GENOMIC DNA]</scope>
    <source>
        <strain evidence="2">9E7_DIV0242</strain>
    </source>
</reference>
<dbReference type="NCBIfam" id="TIGR04088">
    <property type="entry name" value="cognate_SipW"/>
    <property type="match status" value="1"/>
</dbReference>
<evidence type="ECO:0000313" key="3">
    <source>
        <dbReference type="EMBL" id="WYJ91001.1"/>
    </source>
</evidence>